<reference evidence="2 3" key="1">
    <citation type="submission" date="2016-10" db="EMBL/GenBank/DDBJ databases">
        <authorList>
            <person name="de Groot N.N."/>
        </authorList>
    </citation>
    <scope>NUCLEOTIDE SEQUENCE [LARGE SCALE GENOMIC DNA]</scope>
    <source>
        <strain evidence="2 3">DSM 22012</strain>
    </source>
</reference>
<sequence>MYLLKARLLQSGIMSFILCTLMTCWVTFINLGLTDAFIGRWMNAFLLAWPIAYAIAFAAGPFVARLTERLLAGSRQV</sequence>
<dbReference type="OrthoDB" id="8481133at2"/>
<dbReference type="RefSeq" id="WP_104002803.1">
    <property type="nucleotide sequence ID" value="NZ_FNVQ01000001.1"/>
</dbReference>
<dbReference type="EMBL" id="FNVQ01000001">
    <property type="protein sequence ID" value="SEG28984.1"/>
    <property type="molecule type" value="Genomic_DNA"/>
</dbReference>
<gene>
    <name evidence="2" type="ORF">SAMN05444390_1011940</name>
</gene>
<organism evidence="2 3">
    <name type="scientific">Marinobacterium lutimaris</name>
    <dbReference type="NCBI Taxonomy" id="568106"/>
    <lineage>
        <taxon>Bacteria</taxon>
        <taxon>Pseudomonadati</taxon>
        <taxon>Pseudomonadota</taxon>
        <taxon>Gammaproteobacteria</taxon>
        <taxon>Oceanospirillales</taxon>
        <taxon>Oceanospirillaceae</taxon>
        <taxon>Marinobacterium</taxon>
    </lineage>
</organism>
<name>A0A1H5YY83_9GAMM</name>
<dbReference type="AlphaFoldDB" id="A0A1H5YY83"/>
<evidence type="ECO:0000313" key="2">
    <source>
        <dbReference type="EMBL" id="SEG28984.1"/>
    </source>
</evidence>
<dbReference type="Pfam" id="PF11391">
    <property type="entry name" value="DUF2798"/>
    <property type="match status" value="1"/>
</dbReference>
<keyword evidence="3" id="KW-1185">Reference proteome</keyword>
<evidence type="ECO:0000256" key="1">
    <source>
        <dbReference type="SAM" id="Phobius"/>
    </source>
</evidence>
<evidence type="ECO:0000313" key="3">
    <source>
        <dbReference type="Proteomes" id="UP000236745"/>
    </source>
</evidence>
<accession>A0A1H5YY83</accession>
<evidence type="ECO:0008006" key="4">
    <source>
        <dbReference type="Google" id="ProtNLM"/>
    </source>
</evidence>
<feature type="transmembrane region" description="Helical" evidence="1">
    <location>
        <begin position="12"/>
        <end position="33"/>
    </location>
</feature>
<feature type="transmembrane region" description="Helical" evidence="1">
    <location>
        <begin position="45"/>
        <end position="66"/>
    </location>
</feature>
<protein>
    <recommendedName>
        <fullName evidence="4">DUF2798 domain-containing protein</fullName>
    </recommendedName>
</protein>
<keyword evidence="1" id="KW-0812">Transmembrane</keyword>
<keyword evidence="1" id="KW-1133">Transmembrane helix</keyword>
<proteinExistence type="predicted"/>
<dbReference type="Proteomes" id="UP000236745">
    <property type="component" value="Unassembled WGS sequence"/>
</dbReference>
<dbReference type="InterPro" id="IPR021529">
    <property type="entry name" value="DUF2798"/>
</dbReference>
<keyword evidence="1" id="KW-0472">Membrane</keyword>